<dbReference type="EMBL" id="NCSJ02000007">
    <property type="protein sequence ID" value="RFU35548.1"/>
    <property type="molecule type" value="Genomic_DNA"/>
</dbReference>
<sequence>MQGTCLADSWANLDITSRSEVTSQVAAMIQQMEYITLDRPGPVGGTPSRFQGVWFSDYGAGPFNTLQDLEDWYNHKLEICDKYWQSIPGTPKFKFQSLVLTHQDISPRNLMLDRSGRVWLIDWANAGAYPPGFERAALEQQFQFPDFSAEVCSKIAEYPVVSMQLRSIMYGLTTAALA</sequence>
<accession>A0A3E2HQA4</accession>
<evidence type="ECO:0000313" key="3">
    <source>
        <dbReference type="Proteomes" id="UP000258309"/>
    </source>
</evidence>
<dbReference type="PANTHER" id="PTHR21310:SF39">
    <property type="entry name" value="AMINOGLYCOSIDE PHOSPHOTRANSFERASE DOMAIN-CONTAINING PROTEIN"/>
    <property type="match status" value="1"/>
</dbReference>
<evidence type="ECO:0000259" key="1">
    <source>
        <dbReference type="Pfam" id="PF01636"/>
    </source>
</evidence>
<dbReference type="PANTHER" id="PTHR21310">
    <property type="entry name" value="AMINOGLYCOSIDE PHOSPHOTRANSFERASE-RELATED-RELATED"/>
    <property type="match status" value="1"/>
</dbReference>
<proteinExistence type="predicted"/>
<keyword evidence="3" id="KW-1185">Reference proteome</keyword>
<dbReference type="Pfam" id="PF01636">
    <property type="entry name" value="APH"/>
    <property type="match status" value="1"/>
</dbReference>
<dbReference type="OrthoDB" id="4177236at2759"/>
<dbReference type="SUPFAM" id="SSF56112">
    <property type="entry name" value="Protein kinase-like (PK-like)"/>
    <property type="match status" value="1"/>
</dbReference>
<protein>
    <recommendedName>
        <fullName evidence="1">Aminoglycoside phosphotransferase domain-containing protein</fullName>
    </recommendedName>
</protein>
<evidence type="ECO:0000313" key="2">
    <source>
        <dbReference type="EMBL" id="RFU35548.1"/>
    </source>
</evidence>
<dbReference type="Gene3D" id="3.90.1200.10">
    <property type="match status" value="1"/>
</dbReference>
<dbReference type="AlphaFoldDB" id="A0A3E2HQA4"/>
<dbReference type="InterPro" id="IPR002575">
    <property type="entry name" value="Aminoglycoside_PTrfase"/>
</dbReference>
<feature type="non-terminal residue" evidence="2">
    <location>
        <position position="178"/>
    </location>
</feature>
<dbReference type="InterPro" id="IPR051678">
    <property type="entry name" value="AGP_Transferase"/>
</dbReference>
<gene>
    <name evidence="2" type="ORF">B7463_g761</name>
</gene>
<name>A0A3E2HQA4_SCYLI</name>
<dbReference type="InterPro" id="IPR011009">
    <property type="entry name" value="Kinase-like_dom_sf"/>
</dbReference>
<dbReference type="OMA" id="HEALVEW"/>
<reference evidence="2 3" key="1">
    <citation type="submission" date="2018-05" db="EMBL/GenBank/DDBJ databases">
        <title>Draft genome sequence of Scytalidium lignicola DSM 105466, a ubiquitous saprotrophic fungus.</title>
        <authorList>
            <person name="Buettner E."/>
            <person name="Gebauer A.M."/>
            <person name="Hofrichter M."/>
            <person name="Liers C."/>
            <person name="Kellner H."/>
        </authorList>
    </citation>
    <scope>NUCLEOTIDE SEQUENCE [LARGE SCALE GENOMIC DNA]</scope>
    <source>
        <strain evidence="2 3">DSM 105466</strain>
    </source>
</reference>
<dbReference type="STRING" id="5539.A0A3E2HQA4"/>
<feature type="non-terminal residue" evidence="2">
    <location>
        <position position="1"/>
    </location>
</feature>
<dbReference type="Proteomes" id="UP000258309">
    <property type="component" value="Unassembled WGS sequence"/>
</dbReference>
<comment type="caution">
    <text evidence="2">The sequence shown here is derived from an EMBL/GenBank/DDBJ whole genome shotgun (WGS) entry which is preliminary data.</text>
</comment>
<feature type="domain" description="Aminoglycoside phosphotransferase" evidence="1">
    <location>
        <begin position="77"/>
        <end position="134"/>
    </location>
</feature>
<organism evidence="2 3">
    <name type="scientific">Scytalidium lignicola</name>
    <name type="common">Hyphomycete</name>
    <dbReference type="NCBI Taxonomy" id="5539"/>
    <lineage>
        <taxon>Eukaryota</taxon>
        <taxon>Fungi</taxon>
        <taxon>Dikarya</taxon>
        <taxon>Ascomycota</taxon>
        <taxon>Pezizomycotina</taxon>
        <taxon>Leotiomycetes</taxon>
        <taxon>Leotiomycetes incertae sedis</taxon>
        <taxon>Scytalidium</taxon>
    </lineage>
</organism>